<organism evidence="1 2">
    <name type="scientific">Williamwhitmania taraxaci</name>
    <dbReference type="NCBI Taxonomy" id="1640674"/>
    <lineage>
        <taxon>Bacteria</taxon>
        <taxon>Pseudomonadati</taxon>
        <taxon>Bacteroidota</taxon>
        <taxon>Bacteroidia</taxon>
        <taxon>Bacteroidales</taxon>
        <taxon>Williamwhitmaniaceae</taxon>
        <taxon>Williamwhitmania</taxon>
    </lineage>
</organism>
<dbReference type="InterPro" id="IPR046114">
    <property type="entry name" value="DUF6051"/>
</dbReference>
<evidence type="ECO:0000313" key="2">
    <source>
        <dbReference type="Proteomes" id="UP000199452"/>
    </source>
</evidence>
<dbReference type="EMBL" id="FMYP01000083">
    <property type="protein sequence ID" value="SDD09347.1"/>
    <property type="molecule type" value="Genomic_DNA"/>
</dbReference>
<dbReference type="RefSeq" id="WP_092440623.1">
    <property type="nucleotide sequence ID" value="NZ_FMYP01000083.1"/>
</dbReference>
<proteinExistence type="predicted"/>
<accession>A0A1G6RZI2</accession>
<gene>
    <name evidence="1" type="ORF">SAMN05216323_108310</name>
</gene>
<evidence type="ECO:0000313" key="1">
    <source>
        <dbReference type="EMBL" id="SDD09347.1"/>
    </source>
</evidence>
<dbReference type="SUPFAM" id="SSF53474">
    <property type="entry name" value="alpha/beta-Hydrolases"/>
    <property type="match status" value="1"/>
</dbReference>
<dbReference type="Pfam" id="PF19519">
    <property type="entry name" value="DUF6051"/>
    <property type="match status" value="1"/>
</dbReference>
<dbReference type="OrthoDB" id="5521540at2"/>
<dbReference type="InterPro" id="IPR029058">
    <property type="entry name" value="AB_hydrolase_fold"/>
</dbReference>
<evidence type="ECO:0008006" key="3">
    <source>
        <dbReference type="Google" id="ProtNLM"/>
    </source>
</evidence>
<dbReference type="Proteomes" id="UP000199452">
    <property type="component" value="Unassembled WGS sequence"/>
</dbReference>
<reference evidence="1 2" key="1">
    <citation type="submission" date="2016-09" db="EMBL/GenBank/DDBJ databases">
        <authorList>
            <person name="Capua I."/>
            <person name="De Benedictis P."/>
            <person name="Joannis T."/>
            <person name="Lombin L.H."/>
            <person name="Cattoli G."/>
        </authorList>
    </citation>
    <scope>NUCLEOTIDE SEQUENCE [LARGE SCALE GENOMIC DNA]</scope>
    <source>
        <strain evidence="1 2">A7P-90m</strain>
    </source>
</reference>
<dbReference type="Gene3D" id="3.40.50.1820">
    <property type="entry name" value="alpha/beta hydrolase"/>
    <property type="match status" value="1"/>
</dbReference>
<protein>
    <recommendedName>
        <fullName evidence="3">Esterase</fullName>
    </recommendedName>
</protein>
<sequence length="392" mass="45411">MNYLQLFTQLNSLSIEKNTSSTLPDSKITVEWRQFTSSKESMTIPCSTKEPLCHSLGRFADSLVEENQEFSYPIFLPAKGKTYKRAILLLHGLNEHSWQKYWTWAHFLCQKNDVPVILFPISFHMNRAPEIWTNPRTVFSQMKETEHQQHELSDFTTYLNYALSMRLIDDPLRFFTSGQQSALDIIKLATQLKEGEIANFEKETTTDFFAYSIGAFLSQILMIANPNHLFERSRFFLFCGGALFCDMHGVSKHILNSDAFESIREFYINEVPEEIKKETPLGKFLRSNALGEAFFSMISSDKNNQMRYDAFEKVSKRLYIVSLTKDCVIPPSGIKAAMCMEQHIGKIRYEELDFPYSYTHEIPFPHDAKPEWHPAINRAFEEVFSKAAAFLL</sequence>
<dbReference type="AlphaFoldDB" id="A0A1G6RZI2"/>
<name>A0A1G6RZI2_9BACT</name>
<keyword evidence="2" id="KW-1185">Reference proteome</keyword>